<reference evidence="2 3" key="1">
    <citation type="journal article" date="2018" name="BMC Genomics">
        <title>The genome of Naegleria lovaniensis, the basis for a comparative approach to unravel pathogenicity factors of the human pathogenic amoeba N. fowleri.</title>
        <authorList>
            <person name="Liechti N."/>
            <person name="Schurch N."/>
            <person name="Bruggmann R."/>
            <person name="Wittwer M."/>
        </authorList>
    </citation>
    <scope>NUCLEOTIDE SEQUENCE [LARGE SCALE GENOMIC DNA]</scope>
    <source>
        <strain evidence="2 3">ATCC 30569</strain>
    </source>
</reference>
<sequence>MKKQFNLVLQTIPDRHERLQDFHYTFSNMPEKPNDELFEQDPSQYIQALELLSNEKPGLFVNDMDGGKFHFVSHVHNDALSKMVTKFVQEELLKNRCKLDEIWLPLDFNLPKEQMVNIFMSKDALTNPNKLLILIQGSGGVRAGQWSRSLCYGVIVLNPNQNTYIPSQLNDHLQYKKEDFLSRNKSSLKKDIEKPIPHHESPSDHATYVWDHFIQKAAAKDMVIVAHSAGGWCTMELLKNRTRETLSKVRAVAFTDSWINLSLDPSHEQVREFIVENAVNWVESEKPCNDVLCLPKREQGATTCECRSAGHLKHEYTSECCREAVFEFLQTKLQHL</sequence>
<dbReference type="GO" id="GO:0005634">
    <property type="term" value="C:nucleus"/>
    <property type="evidence" value="ECO:0007669"/>
    <property type="project" value="TreeGrafter"/>
</dbReference>
<dbReference type="Pfam" id="PF22749">
    <property type="entry name" value="Arb2"/>
    <property type="match status" value="2"/>
</dbReference>
<dbReference type="InterPro" id="IPR029058">
    <property type="entry name" value="AB_hydrolase_fold"/>
</dbReference>
<gene>
    <name evidence="2" type="ORF">C9374_012204</name>
</gene>
<dbReference type="SUPFAM" id="SSF53474">
    <property type="entry name" value="alpha/beta-Hydrolases"/>
    <property type="match status" value="1"/>
</dbReference>
<dbReference type="Gene3D" id="3.40.50.1820">
    <property type="entry name" value="alpha/beta hydrolase"/>
    <property type="match status" value="1"/>
</dbReference>
<dbReference type="EMBL" id="PYSW02000056">
    <property type="protein sequence ID" value="KAG2373338.1"/>
    <property type="molecule type" value="Genomic_DNA"/>
</dbReference>
<protein>
    <recommendedName>
        <fullName evidence="1">Arb2 domain-containing protein</fullName>
    </recommendedName>
</protein>
<organism evidence="2 3">
    <name type="scientific">Naegleria lovaniensis</name>
    <name type="common">Amoeba</name>
    <dbReference type="NCBI Taxonomy" id="51637"/>
    <lineage>
        <taxon>Eukaryota</taxon>
        <taxon>Discoba</taxon>
        <taxon>Heterolobosea</taxon>
        <taxon>Tetramitia</taxon>
        <taxon>Eutetramitia</taxon>
        <taxon>Vahlkampfiidae</taxon>
        <taxon>Naegleria</taxon>
    </lineage>
</organism>
<keyword evidence="3" id="KW-1185">Reference proteome</keyword>
<proteinExistence type="predicted"/>
<dbReference type="InterPro" id="IPR048263">
    <property type="entry name" value="Arb2"/>
</dbReference>
<comment type="caution">
    <text evidence="2">The sequence shown here is derived from an EMBL/GenBank/DDBJ whole genome shotgun (WGS) entry which is preliminary data.</text>
</comment>
<dbReference type="RefSeq" id="XP_044542512.1">
    <property type="nucleotide sequence ID" value="XM_044687945.1"/>
</dbReference>
<dbReference type="PANTHER" id="PTHR21357:SF4">
    <property type="entry name" value="FAM172 FAMILY PROTEIN HOMOLOG CG10038"/>
    <property type="match status" value="1"/>
</dbReference>
<evidence type="ECO:0000259" key="1">
    <source>
        <dbReference type="Pfam" id="PF22749"/>
    </source>
</evidence>
<dbReference type="GeneID" id="68104658"/>
<accession>A0AA88KCJ6</accession>
<feature type="domain" description="Arb2" evidence="1">
    <location>
        <begin position="152"/>
        <end position="288"/>
    </location>
</feature>
<evidence type="ECO:0000313" key="2">
    <source>
        <dbReference type="EMBL" id="KAG2373338.1"/>
    </source>
</evidence>
<dbReference type="Proteomes" id="UP000816034">
    <property type="component" value="Unassembled WGS sequence"/>
</dbReference>
<dbReference type="AlphaFoldDB" id="A0AA88KCJ6"/>
<dbReference type="PANTHER" id="PTHR21357">
    <property type="entry name" value="FAM172 FAMILY PROTEIN HOMOLOG CG10038"/>
    <property type="match status" value="1"/>
</dbReference>
<feature type="domain" description="Arb2" evidence="1">
    <location>
        <begin position="76"/>
        <end position="148"/>
    </location>
</feature>
<name>A0AA88KCJ6_NAELO</name>
<evidence type="ECO:0000313" key="3">
    <source>
        <dbReference type="Proteomes" id="UP000816034"/>
    </source>
</evidence>
<dbReference type="GO" id="GO:0035197">
    <property type="term" value="F:siRNA binding"/>
    <property type="evidence" value="ECO:0007669"/>
    <property type="project" value="TreeGrafter"/>
</dbReference>
<dbReference type="GO" id="GO:0031048">
    <property type="term" value="P:regulatory ncRNA-mediated heterochromatin formation"/>
    <property type="evidence" value="ECO:0007669"/>
    <property type="project" value="TreeGrafter"/>
</dbReference>
<dbReference type="InterPro" id="IPR053858">
    <property type="entry name" value="Arb2_dom"/>
</dbReference>